<keyword evidence="8" id="KW-1185">Reference proteome</keyword>
<evidence type="ECO:0000256" key="3">
    <source>
        <dbReference type="PROSITE-ProRule" id="PRU00277"/>
    </source>
</evidence>
<dbReference type="Gene3D" id="3.10.50.40">
    <property type="match status" value="1"/>
</dbReference>
<comment type="similarity">
    <text evidence="4">Belongs to the FKBP-type PPIase family.</text>
</comment>
<name>A0A839SEF7_9SPHI</name>
<feature type="domain" description="PPIase FKBP-type" evidence="6">
    <location>
        <begin position="79"/>
        <end position="173"/>
    </location>
</feature>
<dbReference type="AlphaFoldDB" id="A0A839SEF7"/>
<reference evidence="7" key="1">
    <citation type="submission" date="2020-08" db="EMBL/GenBank/DDBJ databases">
        <title>Genomic Encyclopedia of Type Strains, Phase III (KMG-III): the genomes of soil and plant-associated and newly described type strains.</title>
        <authorList>
            <person name="Whitman W."/>
        </authorList>
    </citation>
    <scope>NUCLEOTIDE SEQUENCE [LARGE SCALE GENOMIC DNA]</scope>
    <source>
        <strain evidence="7">CECT 8628</strain>
    </source>
</reference>
<dbReference type="PROSITE" id="PS51257">
    <property type="entry name" value="PROKAR_LIPOPROTEIN"/>
    <property type="match status" value="1"/>
</dbReference>
<feature type="signal peptide" evidence="5">
    <location>
        <begin position="1"/>
        <end position="21"/>
    </location>
</feature>
<feature type="chain" id="PRO_5032434727" description="Peptidyl-prolyl cis-trans isomerase" evidence="5">
    <location>
        <begin position="22"/>
        <end position="174"/>
    </location>
</feature>
<evidence type="ECO:0000256" key="2">
    <source>
        <dbReference type="ARBA" id="ARBA00023110"/>
    </source>
</evidence>
<dbReference type="Proteomes" id="UP000539265">
    <property type="component" value="Unassembled WGS sequence"/>
</dbReference>
<dbReference type="SUPFAM" id="SSF54534">
    <property type="entry name" value="FKBP-like"/>
    <property type="match status" value="1"/>
</dbReference>
<gene>
    <name evidence="7" type="ORF">FHS11_001446</name>
</gene>
<evidence type="ECO:0000259" key="6">
    <source>
        <dbReference type="PROSITE" id="PS50059"/>
    </source>
</evidence>
<proteinExistence type="inferred from homology"/>
<comment type="catalytic activity">
    <reaction evidence="1 3 4">
        <text>[protein]-peptidylproline (omega=180) = [protein]-peptidylproline (omega=0)</text>
        <dbReference type="Rhea" id="RHEA:16237"/>
        <dbReference type="Rhea" id="RHEA-COMP:10747"/>
        <dbReference type="Rhea" id="RHEA-COMP:10748"/>
        <dbReference type="ChEBI" id="CHEBI:83833"/>
        <dbReference type="ChEBI" id="CHEBI:83834"/>
        <dbReference type="EC" id="5.2.1.8"/>
    </reaction>
</comment>
<dbReference type="RefSeq" id="WP_157750680.1">
    <property type="nucleotide sequence ID" value="NZ_AP017313.1"/>
</dbReference>
<keyword evidence="5" id="KW-0732">Signal</keyword>
<protein>
    <recommendedName>
        <fullName evidence="4">Peptidyl-prolyl cis-trans isomerase</fullName>
        <ecNumber evidence="4">5.2.1.8</ecNumber>
    </recommendedName>
</protein>
<dbReference type="Pfam" id="PF00254">
    <property type="entry name" value="FKBP_C"/>
    <property type="match status" value="1"/>
</dbReference>
<sequence>MNRILLIVLLAAAGLSSCTKTVDVKAQISAQLIKDDQLITTYLKNNNITASVIDSAGVSTGIYYKIDTAGTGTGLFTSSTQVTVGWIAWQIKQDGTLSGVIQQTDTFHPTFILGETIRGWQFGFEDTKNSLGPGGIITLYVPSHYAYGPFPQSSLGLPANAVLVFHITLYSITN</sequence>
<dbReference type="EC" id="5.2.1.8" evidence="4"/>
<evidence type="ECO:0000256" key="1">
    <source>
        <dbReference type="ARBA" id="ARBA00000971"/>
    </source>
</evidence>
<dbReference type="PROSITE" id="PS50059">
    <property type="entry name" value="FKBP_PPIASE"/>
    <property type="match status" value="1"/>
</dbReference>
<evidence type="ECO:0000256" key="5">
    <source>
        <dbReference type="SAM" id="SignalP"/>
    </source>
</evidence>
<dbReference type="GO" id="GO:0003755">
    <property type="term" value="F:peptidyl-prolyl cis-trans isomerase activity"/>
    <property type="evidence" value="ECO:0007669"/>
    <property type="project" value="UniProtKB-UniRule"/>
</dbReference>
<keyword evidence="3 4" id="KW-0413">Isomerase</keyword>
<organism evidence="7 8">
    <name type="scientific">Mucilaginibacter gotjawali</name>
    <dbReference type="NCBI Taxonomy" id="1550579"/>
    <lineage>
        <taxon>Bacteria</taxon>
        <taxon>Pseudomonadati</taxon>
        <taxon>Bacteroidota</taxon>
        <taxon>Sphingobacteriia</taxon>
        <taxon>Sphingobacteriales</taxon>
        <taxon>Sphingobacteriaceae</taxon>
        <taxon>Mucilaginibacter</taxon>
    </lineage>
</organism>
<comment type="caution">
    <text evidence="7">The sequence shown here is derived from an EMBL/GenBank/DDBJ whole genome shotgun (WGS) entry which is preliminary data.</text>
</comment>
<dbReference type="EMBL" id="JACHWX010000003">
    <property type="protein sequence ID" value="MBB3055029.1"/>
    <property type="molecule type" value="Genomic_DNA"/>
</dbReference>
<accession>A0A839SEF7</accession>
<dbReference type="InterPro" id="IPR046357">
    <property type="entry name" value="PPIase_dom_sf"/>
</dbReference>
<evidence type="ECO:0000313" key="8">
    <source>
        <dbReference type="Proteomes" id="UP000539265"/>
    </source>
</evidence>
<evidence type="ECO:0000313" key="7">
    <source>
        <dbReference type="EMBL" id="MBB3055029.1"/>
    </source>
</evidence>
<evidence type="ECO:0000256" key="4">
    <source>
        <dbReference type="RuleBase" id="RU003915"/>
    </source>
</evidence>
<dbReference type="InterPro" id="IPR001179">
    <property type="entry name" value="PPIase_FKBP_dom"/>
</dbReference>
<keyword evidence="2 3" id="KW-0697">Rotamase</keyword>
<dbReference type="OrthoDB" id="669809at2"/>